<gene>
    <name evidence="1" type="ORF">NCTC12000_02277</name>
</gene>
<proteinExistence type="predicted"/>
<dbReference type="AlphaFoldDB" id="A0A378K696"/>
<sequence length="52" mass="6162">MPSRSLVWNLMFRAKASRRCYASPQPKRTLDIDCFLYNPYPEPTSDKSETRH</sequence>
<evidence type="ECO:0000313" key="1">
    <source>
        <dbReference type="EMBL" id="STX80266.1"/>
    </source>
</evidence>
<reference evidence="1 2" key="1">
    <citation type="submission" date="2018-06" db="EMBL/GenBank/DDBJ databases">
        <authorList>
            <consortium name="Pathogen Informatics"/>
            <person name="Doyle S."/>
        </authorList>
    </citation>
    <scope>NUCLEOTIDE SEQUENCE [LARGE SCALE GENOMIC DNA]</scope>
    <source>
        <strain evidence="1 2">NCTC12000</strain>
    </source>
</reference>
<dbReference type="RefSeq" id="WP_179110273.1">
    <property type="nucleotide sequence ID" value="NZ_CAXYJC010000003.1"/>
</dbReference>
<evidence type="ECO:0000313" key="2">
    <source>
        <dbReference type="Proteomes" id="UP000254631"/>
    </source>
</evidence>
<protein>
    <submittedName>
        <fullName evidence="1">Uncharacterized protein</fullName>
    </submittedName>
</protein>
<organism evidence="1 2">
    <name type="scientific">Legionella pneumophila</name>
    <dbReference type="NCBI Taxonomy" id="446"/>
    <lineage>
        <taxon>Bacteria</taxon>
        <taxon>Pseudomonadati</taxon>
        <taxon>Pseudomonadota</taxon>
        <taxon>Gammaproteobacteria</taxon>
        <taxon>Legionellales</taxon>
        <taxon>Legionellaceae</taxon>
        <taxon>Legionella</taxon>
    </lineage>
</organism>
<name>A0A378K696_LEGPN</name>
<accession>A0A378K696</accession>
<dbReference type="EMBL" id="UGOL01000001">
    <property type="protein sequence ID" value="STX80266.1"/>
    <property type="molecule type" value="Genomic_DNA"/>
</dbReference>
<dbReference type="Proteomes" id="UP000254631">
    <property type="component" value="Unassembled WGS sequence"/>
</dbReference>